<dbReference type="Pfam" id="PF07883">
    <property type="entry name" value="Cupin_2"/>
    <property type="match status" value="1"/>
</dbReference>
<dbReference type="CDD" id="cd02209">
    <property type="entry name" value="cupin_XRE_C"/>
    <property type="match status" value="1"/>
</dbReference>
<dbReference type="GO" id="GO:0005829">
    <property type="term" value="C:cytosol"/>
    <property type="evidence" value="ECO:0007669"/>
    <property type="project" value="TreeGrafter"/>
</dbReference>
<dbReference type="Gene3D" id="2.60.120.10">
    <property type="entry name" value="Jelly Rolls"/>
    <property type="match status" value="1"/>
</dbReference>
<proteinExistence type="predicted"/>
<dbReference type="InterPro" id="IPR011051">
    <property type="entry name" value="RmlC_Cupin_sf"/>
</dbReference>
<dbReference type="SMART" id="SM00530">
    <property type="entry name" value="HTH_XRE"/>
    <property type="match status" value="1"/>
</dbReference>
<reference evidence="3 4" key="1">
    <citation type="submission" date="2019-03" db="EMBL/GenBank/DDBJ databases">
        <title>Genomic Encyclopedia of Type Strains, Phase IV (KMG-IV): sequencing the most valuable type-strain genomes for metagenomic binning, comparative biology and taxonomic classification.</title>
        <authorList>
            <person name="Goeker M."/>
        </authorList>
    </citation>
    <scope>NUCLEOTIDE SEQUENCE [LARGE SCALE GENOMIC DNA]</scope>
    <source>
        <strain evidence="3 4">DSM 24179</strain>
    </source>
</reference>
<dbReference type="GO" id="GO:0051213">
    <property type="term" value="F:dioxygenase activity"/>
    <property type="evidence" value="ECO:0007669"/>
    <property type="project" value="UniProtKB-KW"/>
</dbReference>
<sequence>MKPGEKIKALREEKKLELNEVADRVQLEVKQLEGIETGDLAPSLGVLIKLSRALGVRLGTFLDDQLKQGAVITRKGDASETPRLAGANNSATEKLAFFSLAKEKADRHMEPFIIDIKPGVPSNPLASTHEGEEFIYVLSGSVSITYGKEEFILNEGDSIYLDSIVNHQVYSANDQSAKLLAVVYLPV</sequence>
<dbReference type="CDD" id="cd00093">
    <property type="entry name" value="HTH_XRE"/>
    <property type="match status" value="1"/>
</dbReference>
<evidence type="ECO:0000313" key="4">
    <source>
        <dbReference type="Proteomes" id="UP000295221"/>
    </source>
</evidence>
<dbReference type="RefSeq" id="WP_132435005.1">
    <property type="nucleotide sequence ID" value="NZ_SLWK01000015.1"/>
</dbReference>
<dbReference type="Proteomes" id="UP000295221">
    <property type="component" value="Unassembled WGS sequence"/>
</dbReference>
<evidence type="ECO:0000313" key="3">
    <source>
        <dbReference type="EMBL" id="TCO06017.1"/>
    </source>
</evidence>
<dbReference type="InterPro" id="IPR001387">
    <property type="entry name" value="Cro/C1-type_HTH"/>
</dbReference>
<dbReference type="Gene3D" id="1.10.260.40">
    <property type="entry name" value="lambda repressor-like DNA-binding domains"/>
    <property type="match status" value="1"/>
</dbReference>
<dbReference type="OrthoDB" id="9805356at2"/>
<dbReference type="PANTHER" id="PTHR46797">
    <property type="entry name" value="HTH-TYPE TRANSCRIPTIONAL REGULATOR"/>
    <property type="match status" value="1"/>
</dbReference>
<organism evidence="3 4">
    <name type="scientific">Natronoflexus pectinivorans</name>
    <dbReference type="NCBI Taxonomy" id="682526"/>
    <lineage>
        <taxon>Bacteria</taxon>
        <taxon>Pseudomonadati</taxon>
        <taxon>Bacteroidota</taxon>
        <taxon>Bacteroidia</taxon>
        <taxon>Marinilabiliales</taxon>
        <taxon>Marinilabiliaceae</taxon>
        <taxon>Natronoflexus</taxon>
    </lineage>
</organism>
<dbReference type="GO" id="GO:0003677">
    <property type="term" value="F:DNA binding"/>
    <property type="evidence" value="ECO:0007669"/>
    <property type="project" value="UniProtKB-KW"/>
</dbReference>
<evidence type="ECO:0000256" key="1">
    <source>
        <dbReference type="ARBA" id="ARBA00023125"/>
    </source>
</evidence>
<dbReference type="InterPro" id="IPR010982">
    <property type="entry name" value="Lambda_DNA-bd_dom_sf"/>
</dbReference>
<keyword evidence="4" id="KW-1185">Reference proteome</keyword>
<comment type="caution">
    <text evidence="3">The sequence shown here is derived from an EMBL/GenBank/DDBJ whole genome shotgun (WGS) entry which is preliminary data.</text>
</comment>
<dbReference type="Pfam" id="PF01381">
    <property type="entry name" value="HTH_3"/>
    <property type="match status" value="1"/>
</dbReference>
<dbReference type="EMBL" id="SLWK01000015">
    <property type="protein sequence ID" value="TCO06017.1"/>
    <property type="molecule type" value="Genomic_DNA"/>
</dbReference>
<keyword evidence="1" id="KW-0238">DNA-binding</keyword>
<dbReference type="AlphaFoldDB" id="A0A4R2GD89"/>
<accession>A0A4R2GD89</accession>
<protein>
    <submittedName>
        <fullName evidence="3">Quercetin dioxygenase-like cupin family protein</fullName>
    </submittedName>
</protein>
<dbReference type="SUPFAM" id="SSF51182">
    <property type="entry name" value="RmlC-like cupins"/>
    <property type="match status" value="1"/>
</dbReference>
<gene>
    <name evidence="3" type="ORF">EV194_11568</name>
</gene>
<dbReference type="PANTHER" id="PTHR46797:SF19">
    <property type="entry name" value="BLL2473 PROTEIN"/>
    <property type="match status" value="1"/>
</dbReference>
<evidence type="ECO:0000259" key="2">
    <source>
        <dbReference type="PROSITE" id="PS50943"/>
    </source>
</evidence>
<keyword evidence="3" id="KW-0560">Oxidoreductase</keyword>
<dbReference type="SUPFAM" id="SSF47413">
    <property type="entry name" value="lambda repressor-like DNA-binding domains"/>
    <property type="match status" value="1"/>
</dbReference>
<name>A0A4R2GD89_9BACT</name>
<dbReference type="PROSITE" id="PS50943">
    <property type="entry name" value="HTH_CROC1"/>
    <property type="match status" value="1"/>
</dbReference>
<keyword evidence="3" id="KW-0223">Dioxygenase</keyword>
<dbReference type="GO" id="GO:0003700">
    <property type="term" value="F:DNA-binding transcription factor activity"/>
    <property type="evidence" value="ECO:0007669"/>
    <property type="project" value="TreeGrafter"/>
</dbReference>
<dbReference type="InterPro" id="IPR013096">
    <property type="entry name" value="Cupin_2"/>
</dbReference>
<dbReference type="InterPro" id="IPR050807">
    <property type="entry name" value="TransReg_Diox_bact_type"/>
</dbReference>
<feature type="domain" description="HTH cro/C1-type" evidence="2">
    <location>
        <begin position="7"/>
        <end position="61"/>
    </location>
</feature>
<dbReference type="InterPro" id="IPR014710">
    <property type="entry name" value="RmlC-like_jellyroll"/>
</dbReference>